<name>A0A9D3YKH2_DREPO</name>
<reference evidence="1" key="1">
    <citation type="journal article" date="2019" name="bioRxiv">
        <title>The Genome of the Zebra Mussel, Dreissena polymorpha: A Resource for Invasive Species Research.</title>
        <authorList>
            <person name="McCartney M.A."/>
            <person name="Auch B."/>
            <person name="Kono T."/>
            <person name="Mallez S."/>
            <person name="Zhang Y."/>
            <person name="Obille A."/>
            <person name="Becker A."/>
            <person name="Abrahante J.E."/>
            <person name="Garbe J."/>
            <person name="Badalamenti J.P."/>
            <person name="Herman A."/>
            <person name="Mangelson H."/>
            <person name="Liachko I."/>
            <person name="Sullivan S."/>
            <person name="Sone E.D."/>
            <person name="Koren S."/>
            <person name="Silverstein K.A.T."/>
            <person name="Beckman K.B."/>
            <person name="Gohl D.M."/>
        </authorList>
    </citation>
    <scope>NUCLEOTIDE SEQUENCE</scope>
    <source>
        <strain evidence="1">Duluth1</strain>
        <tissue evidence="1">Whole animal</tissue>
    </source>
</reference>
<reference evidence="1" key="2">
    <citation type="submission" date="2020-11" db="EMBL/GenBank/DDBJ databases">
        <authorList>
            <person name="McCartney M.A."/>
            <person name="Auch B."/>
            <person name="Kono T."/>
            <person name="Mallez S."/>
            <person name="Becker A."/>
            <person name="Gohl D.M."/>
            <person name="Silverstein K.A.T."/>
            <person name="Koren S."/>
            <person name="Bechman K.B."/>
            <person name="Herman A."/>
            <person name="Abrahante J.E."/>
            <person name="Garbe J."/>
        </authorList>
    </citation>
    <scope>NUCLEOTIDE SEQUENCE</scope>
    <source>
        <strain evidence="1">Duluth1</strain>
        <tissue evidence="1">Whole animal</tissue>
    </source>
</reference>
<sequence length="56" mass="6305">MTVFVAIEPQRRLSVMPYCEYAYDDDGSLVHKTICLQGKELQILTPAGNADTEEED</sequence>
<protein>
    <submittedName>
        <fullName evidence="1">Uncharacterized protein</fullName>
    </submittedName>
</protein>
<dbReference type="EMBL" id="JAIWYP010000015">
    <property type="protein sequence ID" value="KAH3700464.1"/>
    <property type="molecule type" value="Genomic_DNA"/>
</dbReference>
<comment type="caution">
    <text evidence="1">The sequence shown here is derived from an EMBL/GenBank/DDBJ whole genome shotgun (WGS) entry which is preliminary data.</text>
</comment>
<proteinExistence type="predicted"/>
<dbReference type="AlphaFoldDB" id="A0A9D3YKH2"/>
<dbReference type="Proteomes" id="UP000828390">
    <property type="component" value="Unassembled WGS sequence"/>
</dbReference>
<accession>A0A9D3YKH2</accession>
<evidence type="ECO:0000313" key="1">
    <source>
        <dbReference type="EMBL" id="KAH3700464.1"/>
    </source>
</evidence>
<gene>
    <name evidence="1" type="ORF">DPMN_075441</name>
</gene>
<evidence type="ECO:0000313" key="2">
    <source>
        <dbReference type="Proteomes" id="UP000828390"/>
    </source>
</evidence>
<keyword evidence="2" id="KW-1185">Reference proteome</keyword>
<organism evidence="1 2">
    <name type="scientific">Dreissena polymorpha</name>
    <name type="common">Zebra mussel</name>
    <name type="synonym">Mytilus polymorpha</name>
    <dbReference type="NCBI Taxonomy" id="45954"/>
    <lineage>
        <taxon>Eukaryota</taxon>
        <taxon>Metazoa</taxon>
        <taxon>Spiralia</taxon>
        <taxon>Lophotrochozoa</taxon>
        <taxon>Mollusca</taxon>
        <taxon>Bivalvia</taxon>
        <taxon>Autobranchia</taxon>
        <taxon>Heteroconchia</taxon>
        <taxon>Euheterodonta</taxon>
        <taxon>Imparidentia</taxon>
        <taxon>Neoheterodontei</taxon>
        <taxon>Myida</taxon>
        <taxon>Dreissenoidea</taxon>
        <taxon>Dreissenidae</taxon>
        <taxon>Dreissena</taxon>
    </lineage>
</organism>